<evidence type="ECO:0000313" key="7">
    <source>
        <dbReference type="Proteomes" id="UP000285301"/>
    </source>
</evidence>
<dbReference type="Pfam" id="PF01266">
    <property type="entry name" value="DAO"/>
    <property type="match status" value="1"/>
</dbReference>
<dbReference type="GO" id="GO:0005739">
    <property type="term" value="C:mitochondrion"/>
    <property type="evidence" value="ECO:0007669"/>
    <property type="project" value="GOC"/>
</dbReference>
<evidence type="ECO:0000313" key="6">
    <source>
        <dbReference type="EMBL" id="RWS07070.1"/>
    </source>
</evidence>
<dbReference type="OrthoDB" id="424974at2759"/>
<dbReference type="GO" id="GO:0032981">
    <property type="term" value="P:mitochondrial respiratory chain complex I assembly"/>
    <property type="evidence" value="ECO:0007669"/>
    <property type="project" value="TreeGrafter"/>
</dbReference>
<evidence type="ECO:0000256" key="1">
    <source>
        <dbReference type="ARBA" id="ARBA00023002"/>
    </source>
</evidence>
<organism evidence="6 7">
    <name type="scientific">Dinothrombium tinctorium</name>
    <dbReference type="NCBI Taxonomy" id="1965070"/>
    <lineage>
        <taxon>Eukaryota</taxon>
        <taxon>Metazoa</taxon>
        <taxon>Ecdysozoa</taxon>
        <taxon>Arthropoda</taxon>
        <taxon>Chelicerata</taxon>
        <taxon>Arachnida</taxon>
        <taxon>Acari</taxon>
        <taxon>Acariformes</taxon>
        <taxon>Trombidiformes</taxon>
        <taxon>Prostigmata</taxon>
        <taxon>Anystina</taxon>
        <taxon>Parasitengona</taxon>
        <taxon>Trombidioidea</taxon>
        <taxon>Trombidiidae</taxon>
        <taxon>Dinothrombium</taxon>
    </lineage>
</organism>
<dbReference type="PANTHER" id="PTHR13847:SF287">
    <property type="entry name" value="FAD-DEPENDENT OXIDOREDUCTASE DOMAIN-CONTAINING PROTEIN 1"/>
    <property type="match status" value="1"/>
</dbReference>
<accession>A0A443QVL8</accession>
<evidence type="ECO:0000259" key="5">
    <source>
        <dbReference type="Pfam" id="PF01266"/>
    </source>
</evidence>
<evidence type="ECO:0000256" key="3">
    <source>
        <dbReference type="ARBA" id="ARBA00046185"/>
    </source>
</evidence>
<evidence type="ECO:0000256" key="4">
    <source>
        <dbReference type="SAM" id="Phobius"/>
    </source>
</evidence>
<feature type="domain" description="FAD dependent oxidoreductase" evidence="5">
    <location>
        <begin position="38"/>
        <end position="415"/>
    </location>
</feature>
<keyword evidence="4" id="KW-1133">Transmembrane helix</keyword>
<keyword evidence="1" id="KW-0560">Oxidoreductase</keyword>
<name>A0A443QVL8_9ACAR</name>
<comment type="caution">
    <text evidence="6">The sequence shown here is derived from an EMBL/GenBank/DDBJ whole genome shotgun (WGS) entry which is preliminary data.</text>
</comment>
<dbReference type="InterPro" id="IPR036188">
    <property type="entry name" value="FAD/NAD-bd_sf"/>
</dbReference>
<dbReference type="EMBL" id="NCKU01003694">
    <property type="protein sequence ID" value="RWS07070.1"/>
    <property type="molecule type" value="Genomic_DNA"/>
</dbReference>
<keyword evidence="4" id="KW-0812">Transmembrane</keyword>
<sequence length="446" mass="50275">MFFAFKKRIFLKSSNVFSKTKSFRKLSIQTNNFNSNVDVAIFGGGIMGLFTGFWLKRQSPSLSVMVFEKDSKYKNSTTILSCGGIRQQFSLKEHVQLSKFSAEFISAINDYLSVPNGEPVDVQFREDGYLFLATSEESANTILENHKIQKECNACVEILTPDKLKERFPWLNTDGLHFGSLGVKHEGCFDPHLYLTAVKRKVIHLGVKYTEAEVIDFVLKSTGGSEKKETCNSVIIKTSNGETKEVNFSFGVIAAGYESGRLSRLLKIGTPTEDCRKVCCPVEPRKRFIFVFACPDKSIKAPMVVDPTGVHFRSESKNFISGKSPASWEEPDTNNLDVDYTYFDKAHWPILAKRVQAFEAVKVIGAWSGFYDYNYFDENEIIGKHPYYSNLFWITGFSGHGIQMAAGAGKALSELILYDSYQSIDLTKLGWQRILSNTPVYETNII</sequence>
<dbReference type="GO" id="GO:0016491">
    <property type="term" value="F:oxidoreductase activity"/>
    <property type="evidence" value="ECO:0007669"/>
    <property type="project" value="UniProtKB-KW"/>
</dbReference>
<feature type="transmembrane region" description="Helical" evidence="4">
    <location>
        <begin position="33"/>
        <end position="55"/>
    </location>
</feature>
<dbReference type="Proteomes" id="UP000285301">
    <property type="component" value="Unassembled WGS sequence"/>
</dbReference>
<protein>
    <recommendedName>
        <fullName evidence="2">FAD-dependent oxidoreductase domain-containing protein 1</fullName>
    </recommendedName>
</protein>
<dbReference type="STRING" id="1965070.A0A443QVL8"/>
<dbReference type="SUPFAM" id="SSF51905">
    <property type="entry name" value="FAD/NAD(P)-binding domain"/>
    <property type="match status" value="1"/>
</dbReference>
<comment type="function">
    <text evidence="3">Required for the assembly of the mitochondrial membrane respiratory chain NADH dehydrogenase (Complex I). Involved in mid-late stages of complex I assembly.</text>
</comment>
<proteinExistence type="predicted"/>
<keyword evidence="4" id="KW-0472">Membrane</keyword>
<gene>
    <name evidence="6" type="ORF">B4U79_13008</name>
</gene>
<reference evidence="6 7" key="1">
    <citation type="journal article" date="2018" name="Gigascience">
        <title>Genomes of trombidid mites reveal novel predicted allergens and laterally-transferred genes associated with secondary metabolism.</title>
        <authorList>
            <person name="Dong X."/>
            <person name="Chaisiri K."/>
            <person name="Xia D."/>
            <person name="Armstrong S.D."/>
            <person name="Fang Y."/>
            <person name="Donnelly M.J."/>
            <person name="Kadowaki T."/>
            <person name="McGarry J.W."/>
            <person name="Darby A.C."/>
            <person name="Makepeace B.L."/>
        </authorList>
    </citation>
    <scope>NUCLEOTIDE SEQUENCE [LARGE SCALE GENOMIC DNA]</scope>
    <source>
        <strain evidence="6">UoL-WK</strain>
    </source>
</reference>
<dbReference type="PANTHER" id="PTHR13847">
    <property type="entry name" value="SARCOSINE DEHYDROGENASE-RELATED"/>
    <property type="match status" value="1"/>
</dbReference>
<keyword evidence="7" id="KW-1185">Reference proteome</keyword>
<dbReference type="InterPro" id="IPR006076">
    <property type="entry name" value="FAD-dep_OxRdtase"/>
</dbReference>
<dbReference type="Gene3D" id="3.50.50.60">
    <property type="entry name" value="FAD/NAD(P)-binding domain"/>
    <property type="match status" value="1"/>
</dbReference>
<evidence type="ECO:0000256" key="2">
    <source>
        <dbReference type="ARBA" id="ARBA00039785"/>
    </source>
</evidence>
<dbReference type="Gene3D" id="3.30.9.10">
    <property type="entry name" value="D-Amino Acid Oxidase, subunit A, domain 2"/>
    <property type="match status" value="1"/>
</dbReference>
<dbReference type="AlphaFoldDB" id="A0A443QVL8"/>